<proteinExistence type="predicted"/>
<evidence type="ECO:0000313" key="3">
    <source>
        <dbReference type="Proteomes" id="UP000620075"/>
    </source>
</evidence>
<keyword evidence="1" id="KW-0812">Transmembrane</keyword>
<sequence length="139" mass="15219">MKPKFIRPTRAALALRGLVGLAGIALLGLGLEQGLGGQALIGLITVGAGAYAVMEVVRTPFSIELEGGFIHLHGVVGRRCRLRELKLVVLQPKGRLLLPTYRFLKADDKLAFETDATLWDRAQLERLLAGVKLQVVRRR</sequence>
<evidence type="ECO:0000313" key="2">
    <source>
        <dbReference type="EMBL" id="MBJ7603527.1"/>
    </source>
</evidence>
<dbReference type="AlphaFoldDB" id="A0A934KHA0"/>
<reference evidence="2 3" key="1">
    <citation type="submission" date="2020-10" db="EMBL/GenBank/DDBJ databases">
        <title>Ca. Dormibacterota MAGs.</title>
        <authorList>
            <person name="Montgomery K."/>
        </authorList>
    </citation>
    <scope>NUCLEOTIDE SEQUENCE [LARGE SCALE GENOMIC DNA]</scope>
    <source>
        <strain evidence="2">SC8811_S16_3</strain>
    </source>
</reference>
<keyword evidence="1" id="KW-1133">Transmembrane helix</keyword>
<protein>
    <submittedName>
        <fullName evidence="2">Uncharacterized protein</fullName>
    </submittedName>
</protein>
<organism evidence="2 3">
    <name type="scientific">Candidatus Dormiibacter inghamiae</name>
    <dbReference type="NCBI Taxonomy" id="3127013"/>
    <lineage>
        <taxon>Bacteria</taxon>
        <taxon>Bacillati</taxon>
        <taxon>Candidatus Dormiibacterota</taxon>
        <taxon>Candidatus Dormibacteria</taxon>
        <taxon>Candidatus Dormibacterales</taxon>
        <taxon>Candidatus Dormibacteraceae</taxon>
        <taxon>Candidatus Dormiibacter</taxon>
    </lineage>
</organism>
<gene>
    <name evidence="2" type="ORF">JF888_10120</name>
</gene>
<keyword evidence="1" id="KW-0472">Membrane</keyword>
<feature type="transmembrane region" description="Helical" evidence="1">
    <location>
        <begin position="35"/>
        <end position="54"/>
    </location>
</feature>
<accession>A0A934KHA0</accession>
<dbReference type="EMBL" id="JAEKNQ010000038">
    <property type="protein sequence ID" value="MBJ7603527.1"/>
    <property type="molecule type" value="Genomic_DNA"/>
</dbReference>
<evidence type="ECO:0000256" key="1">
    <source>
        <dbReference type="SAM" id="Phobius"/>
    </source>
</evidence>
<feature type="transmembrane region" description="Helical" evidence="1">
    <location>
        <begin position="12"/>
        <end position="29"/>
    </location>
</feature>
<dbReference type="RefSeq" id="WP_338179696.1">
    <property type="nucleotide sequence ID" value="NZ_JAEKNQ010000038.1"/>
</dbReference>
<comment type="caution">
    <text evidence="2">The sequence shown here is derived from an EMBL/GenBank/DDBJ whole genome shotgun (WGS) entry which is preliminary data.</text>
</comment>
<name>A0A934KHA0_9BACT</name>
<dbReference type="Proteomes" id="UP000620075">
    <property type="component" value="Unassembled WGS sequence"/>
</dbReference>